<protein>
    <submittedName>
        <fullName evidence="2">Uncharacterized protein</fullName>
    </submittedName>
</protein>
<keyword evidence="1" id="KW-1185">Reference proteome</keyword>
<accession>A0A1I7WIT6</accession>
<dbReference type="WBParaSite" id="Hba_04882">
    <property type="protein sequence ID" value="Hba_04882"/>
    <property type="gene ID" value="Hba_04882"/>
</dbReference>
<evidence type="ECO:0000313" key="1">
    <source>
        <dbReference type="Proteomes" id="UP000095283"/>
    </source>
</evidence>
<sequence length="131" mass="14884">MLNKILKQNKRQSLKQPNSPLFLYQPNTFDNTEPTYSKDYFILQMLLNSEFAADTEKELDLVIEKVLIVYKFLPALHYGAQRAVVSSHWAQGEAGAVVLAEALIEATSAPTNNFKYTISLLLYFIKLSILL</sequence>
<reference evidence="2" key="1">
    <citation type="submission" date="2016-11" db="UniProtKB">
        <authorList>
            <consortium name="WormBaseParasite"/>
        </authorList>
    </citation>
    <scope>IDENTIFICATION</scope>
</reference>
<organism evidence="1 2">
    <name type="scientific">Heterorhabditis bacteriophora</name>
    <name type="common">Entomopathogenic nematode worm</name>
    <dbReference type="NCBI Taxonomy" id="37862"/>
    <lineage>
        <taxon>Eukaryota</taxon>
        <taxon>Metazoa</taxon>
        <taxon>Ecdysozoa</taxon>
        <taxon>Nematoda</taxon>
        <taxon>Chromadorea</taxon>
        <taxon>Rhabditida</taxon>
        <taxon>Rhabditina</taxon>
        <taxon>Rhabditomorpha</taxon>
        <taxon>Strongyloidea</taxon>
        <taxon>Heterorhabditidae</taxon>
        <taxon>Heterorhabditis</taxon>
    </lineage>
</organism>
<dbReference type="Gene3D" id="3.40.50.300">
    <property type="entry name" value="P-loop containing nucleotide triphosphate hydrolases"/>
    <property type="match status" value="1"/>
</dbReference>
<dbReference type="AlphaFoldDB" id="A0A1I7WIT6"/>
<evidence type="ECO:0000313" key="2">
    <source>
        <dbReference type="WBParaSite" id="Hba_04882"/>
    </source>
</evidence>
<dbReference type="InterPro" id="IPR027417">
    <property type="entry name" value="P-loop_NTPase"/>
</dbReference>
<proteinExistence type="predicted"/>
<name>A0A1I7WIT6_HETBA</name>
<dbReference type="Proteomes" id="UP000095283">
    <property type="component" value="Unplaced"/>
</dbReference>